<keyword evidence="3" id="KW-1185">Reference proteome</keyword>
<accession>A0A822ZGJ1</accession>
<reference evidence="2 3" key="1">
    <citation type="journal article" date="2020" name="Mol. Biol. Evol.">
        <title>Distinct Expression and Methylation Patterns for Genes with Different Fates following a Single Whole-Genome Duplication in Flowering Plants.</title>
        <authorList>
            <person name="Shi T."/>
            <person name="Rahmani R.S."/>
            <person name="Gugger P.F."/>
            <person name="Wang M."/>
            <person name="Li H."/>
            <person name="Zhang Y."/>
            <person name="Li Z."/>
            <person name="Wang Q."/>
            <person name="Van de Peer Y."/>
            <person name="Marchal K."/>
            <person name="Chen J."/>
        </authorList>
    </citation>
    <scope>NUCLEOTIDE SEQUENCE [LARGE SCALE GENOMIC DNA]</scope>
    <source>
        <tissue evidence="2">Leaf</tissue>
    </source>
</reference>
<evidence type="ECO:0000256" key="1">
    <source>
        <dbReference type="SAM" id="Phobius"/>
    </source>
</evidence>
<evidence type="ECO:0000313" key="2">
    <source>
        <dbReference type="EMBL" id="DAD44252.1"/>
    </source>
</evidence>
<proteinExistence type="predicted"/>
<gene>
    <name evidence="2" type="ORF">HUJ06_002482</name>
</gene>
<protein>
    <submittedName>
        <fullName evidence="2">Uncharacterized protein</fullName>
    </submittedName>
</protein>
<name>A0A822ZGJ1_NELNU</name>
<keyword evidence="1" id="KW-0472">Membrane</keyword>
<evidence type="ECO:0000313" key="3">
    <source>
        <dbReference type="Proteomes" id="UP000607653"/>
    </source>
</evidence>
<keyword evidence="1" id="KW-0812">Transmembrane</keyword>
<feature type="transmembrane region" description="Helical" evidence="1">
    <location>
        <begin position="15"/>
        <end position="33"/>
    </location>
</feature>
<dbReference type="EMBL" id="DUZY01000007">
    <property type="protein sequence ID" value="DAD44252.1"/>
    <property type="molecule type" value="Genomic_DNA"/>
</dbReference>
<keyword evidence="1" id="KW-1133">Transmembrane helix</keyword>
<dbReference type="AlphaFoldDB" id="A0A822ZGJ1"/>
<organism evidence="2 3">
    <name type="scientific">Nelumbo nucifera</name>
    <name type="common">Sacred lotus</name>
    <dbReference type="NCBI Taxonomy" id="4432"/>
    <lineage>
        <taxon>Eukaryota</taxon>
        <taxon>Viridiplantae</taxon>
        <taxon>Streptophyta</taxon>
        <taxon>Embryophyta</taxon>
        <taxon>Tracheophyta</taxon>
        <taxon>Spermatophyta</taxon>
        <taxon>Magnoliopsida</taxon>
        <taxon>Proteales</taxon>
        <taxon>Nelumbonaceae</taxon>
        <taxon>Nelumbo</taxon>
    </lineage>
</organism>
<sequence length="47" mass="5195">MSIQITSVHEASSTFYSIMLYIGLVILLLVRLASAYSESDVNPINFS</sequence>
<comment type="caution">
    <text evidence="2">The sequence shown here is derived from an EMBL/GenBank/DDBJ whole genome shotgun (WGS) entry which is preliminary data.</text>
</comment>
<dbReference type="Proteomes" id="UP000607653">
    <property type="component" value="Unassembled WGS sequence"/>
</dbReference>